<dbReference type="AlphaFoldDB" id="A0A4Y2HD70"/>
<dbReference type="GO" id="GO:0005737">
    <property type="term" value="C:cytoplasm"/>
    <property type="evidence" value="ECO:0007669"/>
    <property type="project" value="TreeGrafter"/>
</dbReference>
<evidence type="ECO:0000256" key="2">
    <source>
        <dbReference type="ARBA" id="ARBA00008872"/>
    </source>
</evidence>
<dbReference type="Proteomes" id="UP000499080">
    <property type="component" value="Unassembled WGS sequence"/>
</dbReference>
<dbReference type="PANTHER" id="PTHR11482">
    <property type="entry name" value="ARGININE/DIAMINOPIMELATE/ORNITHINE DECARBOXYLASE"/>
    <property type="match status" value="1"/>
</dbReference>
<gene>
    <name evidence="8" type="primary">ODC1_7</name>
    <name evidence="8" type="ORF">AVEN_145935_1</name>
</gene>
<dbReference type="GO" id="GO:0033387">
    <property type="term" value="P:putrescine biosynthetic process from arginine, via ornithine"/>
    <property type="evidence" value="ECO:0007669"/>
    <property type="project" value="TreeGrafter"/>
</dbReference>
<evidence type="ECO:0000259" key="7">
    <source>
        <dbReference type="Pfam" id="PF02784"/>
    </source>
</evidence>
<evidence type="ECO:0000256" key="4">
    <source>
        <dbReference type="ARBA" id="ARBA00023239"/>
    </source>
</evidence>
<evidence type="ECO:0000256" key="1">
    <source>
        <dbReference type="ARBA" id="ARBA00001933"/>
    </source>
</evidence>
<dbReference type="SUPFAM" id="SSF50621">
    <property type="entry name" value="Alanine racemase C-terminal domain-like"/>
    <property type="match status" value="1"/>
</dbReference>
<evidence type="ECO:0000256" key="5">
    <source>
        <dbReference type="RuleBase" id="RU003737"/>
    </source>
</evidence>
<dbReference type="SUPFAM" id="SSF51419">
    <property type="entry name" value="PLP-binding barrel"/>
    <property type="match status" value="1"/>
</dbReference>
<evidence type="ECO:0000313" key="9">
    <source>
        <dbReference type="Proteomes" id="UP000499080"/>
    </source>
</evidence>
<dbReference type="PRINTS" id="PR01179">
    <property type="entry name" value="ODADCRBXLASE"/>
</dbReference>
<dbReference type="Gene3D" id="3.20.20.10">
    <property type="entry name" value="Alanine racemase"/>
    <property type="match status" value="1"/>
</dbReference>
<comment type="caution">
    <text evidence="8">The sequence shown here is derived from an EMBL/GenBank/DDBJ whole genome shotgun (WGS) entry which is preliminary data.</text>
</comment>
<dbReference type="Gene3D" id="2.40.37.10">
    <property type="entry name" value="Lyase, Ornithine Decarboxylase, Chain A, domain 1"/>
    <property type="match status" value="1"/>
</dbReference>
<sequence>MLHCSDNQTVSSFHAGCQIQDPDDYATAITMCRQVFDTAEKKGIKMYLLDIGGGFPGVISTRNCSRKTNFDEIAGAVNQAIDEHFSSEGAFKIIAEPGRYFATSAFTFCSKIIGKKQRIVDNEEDTMYTINEGVYGVFVHAVFHHAQPVMKEIWPGPQTRKRSSIWGQSCDPTDLIVKKCMIPELQVGDWIVFEEMGAYTSACATNFNGFEKTGVKHVLSEETLAELEKIAGNRIESNIICSSPTKGKR</sequence>
<reference evidence="8 9" key="1">
    <citation type="journal article" date="2019" name="Sci. Rep.">
        <title>Orb-weaving spider Araneus ventricosus genome elucidates the spidroin gene catalogue.</title>
        <authorList>
            <person name="Kono N."/>
            <person name="Nakamura H."/>
            <person name="Ohtoshi R."/>
            <person name="Moran D.A.P."/>
            <person name="Shinohara A."/>
            <person name="Yoshida Y."/>
            <person name="Fujiwara M."/>
            <person name="Mori M."/>
            <person name="Tomita M."/>
            <person name="Arakawa K."/>
        </authorList>
    </citation>
    <scope>NUCLEOTIDE SEQUENCE [LARGE SCALE GENOMIC DNA]</scope>
</reference>
<feature type="domain" description="Orn/DAP/Arg decarboxylase 2 N-terminal" evidence="7">
    <location>
        <begin position="12"/>
        <end position="102"/>
    </location>
</feature>
<dbReference type="InterPro" id="IPR022644">
    <property type="entry name" value="De-COase2_N"/>
</dbReference>
<evidence type="ECO:0000259" key="6">
    <source>
        <dbReference type="Pfam" id="PF00278"/>
    </source>
</evidence>
<evidence type="ECO:0000313" key="8">
    <source>
        <dbReference type="EMBL" id="GBM63229.1"/>
    </source>
</evidence>
<keyword evidence="9" id="KW-1185">Reference proteome</keyword>
<dbReference type="InterPro" id="IPR009006">
    <property type="entry name" value="Ala_racemase/Decarboxylase_C"/>
</dbReference>
<dbReference type="InterPro" id="IPR022643">
    <property type="entry name" value="De-COase2_C"/>
</dbReference>
<dbReference type="PANTHER" id="PTHR11482:SF6">
    <property type="entry name" value="ORNITHINE DECARBOXYLASE 1-RELATED"/>
    <property type="match status" value="1"/>
</dbReference>
<dbReference type="GO" id="GO:0004586">
    <property type="term" value="F:ornithine decarboxylase activity"/>
    <property type="evidence" value="ECO:0007669"/>
    <property type="project" value="TreeGrafter"/>
</dbReference>
<dbReference type="EMBL" id="BGPR01001857">
    <property type="protein sequence ID" value="GBM63229.1"/>
    <property type="molecule type" value="Genomic_DNA"/>
</dbReference>
<dbReference type="OrthoDB" id="5034579at2759"/>
<dbReference type="InterPro" id="IPR000183">
    <property type="entry name" value="Orn/DAP/Arg_de-COase"/>
</dbReference>
<organism evidence="8 9">
    <name type="scientific">Araneus ventricosus</name>
    <name type="common">Orbweaver spider</name>
    <name type="synonym">Epeira ventricosa</name>
    <dbReference type="NCBI Taxonomy" id="182803"/>
    <lineage>
        <taxon>Eukaryota</taxon>
        <taxon>Metazoa</taxon>
        <taxon>Ecdysozoa</taxon>
        <taxon>Arthropoda</taxon>
        <taxon>Chelicerata</taxon>
        <taxon>Arachnida</taxon>
        <taxon>Araneae</taxon>
        <taxon>Araneomorphae</taxon>
        <taxon>Entelegynae</taxon>
        <taxon>Araneoidea</taxon>
        <taxon>Araneidae</taxon>
        <taxon>Araneus</taxon>
    </lineage>
</organism>
<name>A0A4Y2HD70_ARAVE</name>
<dbReference type="Pfam" id="PF00278">
    <property type="entry name" value="Orn_DAP_Arg_deC"/>
    <property type="match status" value="1"/>
</dbReference>
<comment type="cofactor">
    <cofactor evidence="1">
        <name>pyridoxal 5'-phosphate</name>
        <dbReference type="ChEBI" id="CHEBI:597326"/>
    </cofactor>
</comment>
<comment type="similarity">
    <text evidence="2 5">Belongs to the Orn/Lys/Arg decarboxylase class-II family.</text>
</comment>
<dbReference type="InterPro" id="IPR002433">
    <property type="entry name" value="Orn_de-COase"/>
</dbReference>
<feature type="domain" description="Orn/DAP/Arg decarboxylase 2 C-terminal" evidence="6">
    <location>
        <begin position="104"/>
        <end position="197"/>
    </location>
</feature>
<dbReference type="InterPro" id="IPR029066">
    <property type="entry name" value="PLP-binding_barrel"/>
</dbReference>
<dbReference type="Pfam" id="PF02784">
    <property type="entry name" value="Orn_Arg_deC_N"/>
    <property type="match status" value="1"/>
</dbReference>
<evidence type="ECO:0000256" key="3">
    <source>
        <dbReference type="ARBA" id="ARBA00022898"/>
    </source>
</evidence>
<protein>
    <submittedName>
        <fullName evidence="8">Ornithine decarboxylase</fullName>
    </submittedName>
</protein>
<proteinExistence type="inferred from homology"/>
<keyword evidence="3" id="KW-0663">Pyridoxal phosphate</keyword>
<accession>A0A4Y2HD70</accession>
<dbReference type="PRINTS" id="PR01182">
    <property type="entry name" value="ORNDCRBXLASE"/>
</dbReference>
<keyword evidence="4" id="KW-0456">Lyase</keyword>